<evidence type="ECO:0000259" key="5">
    <source>
        <dbReference type="PROSITE" id="PS50977"/>
    </source>
</evidence>
<dbReference type="GO" id="GO:0000976">
    <property type="term" value="F:transcription cis-regulatory region binding"/>
    <property type="evidence" value="ECO:0007669"/>
    <property type="project" value="TreeGrafter"/>
</dbReference>
<dbReference type="GO" id="GO:0003700">
    <property type="term" value="F:DNA-binding transcription factor activity"/>
    <property type="evidence" value="ECO:0007669"/>
    <property type="project" value="TreeGrafter"/>
</dbReference>
<keyword evidence="2 4" id="KW-0238">DNA-binding</keyword>
<name>A0A1M5EFY1_9ACTN</name>
<dbReference type="InterPro" id="IPR009057">
    <property type="entry name" value="Homeodomain-like_sf"/>
</dbReference>
<dbReference type="OrthoDB" id="8222629at2"/>
<sequence length="211" mass="22522">MATTPAGRHIRNPQGTGGRLRADILAAAGRILESTGSDDAVTLRAIAREAGITAPAIYAHFADRDAIRRTVIEQTFTQLATVLTTAADTEHEPVARLHVVCHAYLDFAARRPHHYRLLFERHRAARGADAGPAAPDVGSIVGADAFGVLLQAADSCIRSGASTAVDPVASATRVWVGLHGQATLQASLPWFPWPPADRLATDVVRRMADLR</sequence>
<keyword evidence="7" id="KW-1185">Reference proteome</keyword>
<dbReference type="SUPFAM" id="SSF46689">
    <property type="entry name" value="Homeodomain-like"/>
    <property type="match status" value="1"/>
</dbReference>
<evidence type="ECO:0000256" key="4">
    <source>
        <dbReference type="PROSITE-ProRule" id="PRU00335"/>
    </source>
</evidence>
<dbReference type="AlphaFoldDB" id="A0A1M5EFY1"/>
<evidence type="ECO:0000256" key="2">
    <source>
        <dbReference type="ARBA" id="ARBA00023125"/>
    </source>
</evidence>
<dbReference type="Pfam" id="PF13305">
    <property type="entry name" value="TetR_C_33"/>
    <property type="match status" value="1"/>
</dbReference>
<dbReference type="SUPFAM" id="SSF48498">
    <property type="entry name" value="Tetracyclin repressor-like, C-terminal domain"/>
    <property type="match status" value="1"/>
</dbReference>
<organism evidence="6 7">
    <name type="scientific">Jatrophihabitans endophyticus</name>
    <dbReference type="NCBI Taxonomy" id="1206085"/>
    <lineage>
        <taxon>Bacteria</taxon>
        <taxon>Bacillati</taxon>
        <taxon>Actinomycetota</taxon>
        <taxon>Actinomycetes</taxon>
        <taxon>Jatrophihabitantales</taxon>
        <taxon>Jatrophihabitantaceae</taxon>
        <taxon>Jatrophihabitans</taxon>
    </lineage>
</organism>
<dbReference type="PANTHER" id="PTHR30055">
    <property type="entry name" value="HTH-TYPE TRANSCRIPTIONAL REGULATOR RUTR"/>
    <property type="match status" value="1"/>
</dbReference>
<feature type="DNA-binding region" description="H-T-H motif" evidence="4">
    <location>
        <begin position="42"/>
        <end position="61"/>
    </location>
</feature>
<gene>
    <name evidence="6" type="ORF">SAMN05443575_0882</name>
</gene>
<proteinExistence type="predicted"/>
<evidence type="ECO:0000313" key="6">
    <source>
        <dbReference type="EMBL" id="SHF78138.1"/>
    </source>
</evidence>
<dbReference type="RefSeq" id="WP_073386334.1">
    <property type="nucleotide sequence ID" value="NZ_FQVU01000001.1"/>
</dbReference>
<keyword evidence="1" id="KW-0805">Transcription regulation</keyword>
<evidence type="ECO:0000313" key="7">
    <source>
        <dbReference type="Proteomes" id="UP000186132"/>
    </source>
</evidence>
<dbReference type="InterPro" id="IPR050109">
    <property type="entry name" value="HTH-type_TetR-like_transc_reg"/>
</dbReference>
<dbReference type="InterPro" id="IPR036271">
    <property type="entry name" value="Tet_transcr_reg_TetR-rel_C_sf"/>
</dbReference>
<dbReference type="Proteomes" id="UP000186132">
    <property type="component" value="Unassembled WGS sequence"/>
</dbReference>
<dbReference type="Pfam" id="PF00440">
    <property type="entry name" value="TetR_N"/>
    <property type="match status" value="1"/>
</dbReference>
<evidence type="ECO:0000256" key="3">
    <source>
        <dbReference type="ARBA" id="ARBA00023163"/>
    </source>
</evidence>
<reference evidence="6 7" key="1">
    <citation type="submission" date="2016-11" db="EMBL/GenBank/DDBJ databases">
        <authorList>
            <person name="Jaros S."/>
            <person name="Januszkiewicz K."/>
            <person name="Wedrychowicz H."/>
        </authorList>
    </citation>
    <scope>NUCLEOTIDE SEQUENCE [LARGE SCALE GENOMIC DNA]</scope>
    <source>
        <strain evidence="6 7">DSM 45627</strain>
    </source>
</reference>
<protein>
    <submittedName>
        <fullName evidence="6">Transcriptional regulator, TetR family</fullName>
    </submittedName>
</protein>
<dbReference type="InterPro" id="IPR001647">
    <property type="entry name" value="HTH_TetR"/>
</dbReference>
<accession>A0A1M5EFY1</accession>
<dbReference type="InterPro" id="IPR025996">
    <property type="entry name" value="MT1864/Rv1816-like_C"/>
</dbReference>
<dbReference type="Gene3D" id="1.10.357.10">
    <property type="entry name" value="Tetracycline Repressor, domain 2"/>
    <property type="match status" value="1"/>
</dbReference>
<dbReference type="EMBL" id="FQVU01000001">
    <property type="protein sequence ID" value="SHF78138.1"/>
    <property type="molecule type" value="Genomic_DNA"/>
</dbReference>
<dbReference type="STRING" id="1206085.SAMN05443575_0882"/>
<dbReference type="PANTHER" id="PTHR30055:SF234">
    <property type="entry name" value="HTH-TYPE TRANSCRIPTIONAL REGULATOR BETI"/>
    <property type="match status" value="1"/>
</dbReference>
<evidence type="ECO:0000256" key="1">
    <source>
        <dbReference type="ARBA" id="ARBA00023015"/>
    </source>
</evidence>
<feature type="domain" description="HTH tetR-type" evidence="5">
    <location>
        <begin position="18"/>
        <end position="79"/>
    </location>
</feature>
<keyword evidence="3" id="KW-0804">Transcription</keyword>
<dbReference type="PROSITE" id="PS50977">
    <property type="entry name" value="HTH_TETR_2"/>
    <property type="match status" value="1"/>
</dbReference>